<evidence type="ECO:0008006" key="5">
    <source>
        <dbReference type="Google" id="ProtNLM"/>
    </source>
</evidence>
<organism evidence="3 4">
    <name type="scientific">Fusarium oxysporum f. sp. cubense</name>
    <dbReference type="NCBI Taxonomy" id="61366"/>
    <lineage>
        <taxon>Eukaryota</taxon>
        <taxon>Fungi</taxon>
        <taxon>Dikarya</taxon>
        <taxon>Ascomycota</taxon>
        <taxon>Pezizomycotina</taxon>
        <taxon>Sordariomycetes</taxon>
        <taxon>Hypocreomycetidae</taxon>
        <taxon>Hypocreales</taxon>
        <taxon>Nectriaceae</taxon>
        <taxon>Fusarium</taxon>
        <taxon>Fusarium oxysporum species complex</taxon>
    </lineage>
</organism>
<dbReference type="AlphaFoldDB" id="A0A5C6SP76"/>
<accession>A0A5C6SP76</accession>
<evidence type="ECO:0000256" key="2">
    <source>
        <dbReference type="SAM" id="SignalP"/>
    </source>
</evidence>
<keyword evidence="1" id="KW-0175">Coiled coil</keyword>
<feature type="signal peptide" evidence="2">
    <location>
        <begin position="1"/>
        <end position="19"/>
    </location>
</feature>
<gene>
    <name evidence="3" type="ORF">FocTR4_00014438</name>
</gene>
<reference evidence="3 4" key="1">
    <citation type="submission" date="2019-07" db="EMBL/GenBank/DDBJ databases">
        <title>The First High-Quality Draft Genome Sequence of the Causal Agent of the Current Panama Disease Epidemic.</title>
        <authorList>
            <person name="Warmington R.J."/>
            <person name="Kay W."/>
            <person name="Jeffries A."/>
            <person name="Bebber D."/>
            <person name="Moore K."/>
            <person name="Studholme D.J."/>
        </authorList>
    </citation>
    <scope>NUCLEOTIDE SEQUENCE [LARGE SCALE GENOMIC DNA]</scope>
    <source>
        <strain evidence="3 4">TR4</strain>
    </source>
</reference>
<comment type="caution">
    <text evidence="3">The sequence shown here is derived from an EMBL/GenBank/DDBJ whole genome shotgun (WGS) entry which is preliminary data.</text>
</comment>
<proteinExistence type="predicted"/>
<dbReference type="EMBL" id="VMNF01000011">
    <property type="protein sequence ID" value="TXB99787.1"/>
    <property type="molecule type" value="Genomic_DNA"/>
</dbReference>
<keyword evidence="2" id="KW-0732">Signal</keyword>
<protein>
    <recommendedName>
        <fullName evidence="5">Apple domain-containing protein</fullName>
    </recommendedName>
</protein>
<dbReference type="Proteomes" id="UP000321331">
    <property type="component" value="Unassembled WGS sequence"/>
</dbReference>
<evidence type="ECO:0000256" key="1">
    <source>
        <dbReference type="SAM" id="Coils"/>
    </source>
</evidence>
<evidence type="ECO:0000313" key="3">
    <source>
        <dbReference type="EMBL" id="TXB99787.1"/>
    </source>
</evidence>
<feature type="coiled-coil region" evidence="1">
    <location>
        <begin position="137"/>
        <end position="164"/>
    </location>
</feature>
<sequence length="256" mass="28356">MRFSAAFLATVLGAVNINAQCIDGHREVISPGYTVEYKCNFVRLGETHNGVLSEKACAEMCRDAGSSVCTYHPPTKRCVVGKDGGKEMASNGAIYMMKVDEPEIEDPFAEDEDPFSVDCEAEKQACESGQKACLEREKKLKASHAGLEAKNNSLEARIKNIMQSNCPSQHGKFGVVNNREYRFWCGRHHSPEGFKEELPEIYTMADCVDQCSRKAWCNHVLHGIHKNKCRLFESPKVSAATMPGLATGDWNCGVKK</sequence>
<name>A0A5C6SP76_FUSOC</name>
<feature type="chain" id="PRO_5023017232" description="Apple domain-containing protein" evidence="2">
    <location>
        <begin position="20"/>
        <end position="256"/>
    </location>
</feature>
<evidence type="ECO:0000313" key="4">
    <source>
        <dbReference type="Proteomes" id="UP000321331"/>
    </source>
</evidence>